<gene>
    <name evidence="5" type="ORF">ACFOOR_05455</name>
</gene>
<protein>
    <submittedName>
        <fullName evidence="5">Helix-turn-helix domain-containing protein</fullName>
    </submittedName>
</protein>
<dbReference type="SMART" id="SM00342">
    <property type="entry name" value="HTH_ARAC"/>
    <property type="match status" value="1"/>
</dbReference>
<evidence type="ECO:0000259" key="4">
    <source>
        <dbReference type="PROSITE" id="PS01124"/>
    </source>
</evidence>
<evidence type="ECO:0000256" key="1">
    <source>
        <dbReference type="ARBA" id="ARBA00023015"/>
    </source>
</evidence>
<dbReference type="InterPro" id="IPR018060">
    <property type="entry name" value="HTH_AraC"/>
</dbReference>
<proteinExistence type="predicted"/>
<dbReference type="InterPro" id="IPR009057">
    <property type="entry name" value="Homeodomain-like_sf"/>
</dbReference>
<evidence type="ECO:0000313" key="5">
    <source>
        <dbReference type="EMBL" id="MFC2925545.1"/>
    </source>
</evidence>
<dbReference type="Pfam" id="PF12833">
    <property type="entry name" value="HTH_18"/>
    <property type="match status" value="1"/>
</dbReference>
<reference evidence="6" key="1">
    <citation type="journal article" date="2019" name="Int. J. Syst. Evol. Microbiol.">
        <title>The Global Catalogue of Microorganisms (GCM) 10K type strain sequencing project: providing services to taxonomists for standard genome sequencing and annotation.</title>
        <authorList>
            <consortium name="The Broad Institute Genomics Platform"/>
            <consortium name="The Broad Institute Genome Sequencing Center for Infectious Disease"/>
            <person name="Wu L."/>
            <person name="Ma J."/>
        </authorList>
    </citation>
    <scope>NUCLEOTIDE SEQUENCE [LARGE SCALE GENOMIC DNA]</scope>
    <source>
        <strain evidence="6">KCTC 52487</strain>
    </source>
</reference>
<name>A0ABV6ZVU6_9PROT</name>
<dbReference type="Proteomes" id="UP001595379">
    <property type="component" value="Unassembled WGS sequence"/>
</dbReference>
<dbReference type="PANTHER" id="PTHR46796">
    <property type="entry name" value="HTH-TYPE TRANSCRIPTIONAL ACTIVATOR RHAS-RELATED"/>
    <property type="match status" value="1"/>
</dbReference>
<dbReference type="RefSeq" id="WP_343165313.1">
    <property type="nucleotide sequence ID" value="NZ_JBHRSV010000005.1"/>
</dbReference>
<dbReference type="SUPFAM" id="SSF46689">
    <property type="entry name" value="Homeodomain-like"/>
    <property type="match status" value="1"/>
</dbReference>
<feature type="domain" description="HTH araC/xylS-type" evidence="4">
    <location>
        <begin position="146"/>
        <end position="245"/>
    </location>
</feature>
<keyword evidence="1" id="KW-0805">Transcription regulation</keyword>
<dbReference type="EMBL" id="JBHRSV010000005">
    <property type="protein sequence ID" value="MFC2925545.1"/>
    <property type="molecule type" value="Genomic_DNA"/>
</dbReference>
<evidence type="ECO:0000313" key="6">
    <source>
        <dbReference type="Proteomes" id="UP001595379"/>
    </source>
</evidence>
<dbReference type="PROSITE" id="PS01124">
    <property type="entry name" value="HTH_ARAC_FAMILY_2"/>
    <property type="match status" value="1"/>
</dbReference>
<evidence type="ECO:0000256" key="3">
    <source>
        <dbReference type="ARBA" id="ARBA00023163"/>
    </source>
</evidence>
<keyword evidence="6" id="KW-1185">Reference proteome</keyword>
<keyword evidence="2" id="KW-0238">DNA-binding</keyword>
<sequence>MTEPHYDFRPATGALAGMAEGVWHLRSDARGTQVIAPDGRCEIIVHRGASPIEHRADGFSSRQPKAFLYGPLTRVLRIEQDADMEVFAVRLHPWAAGAFGARPAAWRDRLVELSELGVFLSADTFDAFAAQAGTELASFQLPDAAETVRSTIALMESGSLDSLDEAAEASGITMRTLDRRFERATGLTAAMYLRLVRFHRARDAIKIGAERLSDVAAEAGYADQAHMTRDFRRFAGETPKLVRQPAVFDPLYR</sequence>
<dbReference type="Pfam" id="PF20240">
    <property type="entry name" value="DUF6597"/>
    <property type="match status" value="1"/>
</dbReference>
<dbReference type="InterPro" id="IPR046532">
    <property type="entry name" value="DUF6597"/>
</dbReference>
<comment type="caution">
    <text evidence="5">The sequence shown here is derived from an EMBL/GenBank/DDBJ whole genome shotgun (WGS) entry which is preliminary data.</text>
</comment>
<keyword evidence="3" id="KW-0804">Transcription</keyword>
<organism evidence="5 6">
    <name type="scientific">Hyphobacterium vulgare</name>
    <dbReference type="NCBI Taxonomy" id="1736751"/>
    <lineage>
        <taxon>Bacteria</taxon>
        <taxon>Pseudomonadati</taxon>
        <taxon>Pseudomonadota</taxon>
        <taxon>Alphaproteobacteria</taxon>
        <taxon>Maricaulales</taxon>
        <taxon>Maricaulaceae</taxon>
        <taxon>Hyphobacterium</taxon>
    </lineage>
</organism>
<dbReference type="Gene3D" id="1.10.10.60">
    <property type="entry name" value="Homeodomain-like"/>
    <property type="match status" value="1"/>
</dbReference>
<dbReference type="InterPro" id="IPR050204">
    <property type="entry name" value="AraC_XylS_family_regulators"/>
</dbReference>
<evidence type="ECO:0000256" key="2">
    <source>
        <dbReference type="ARBA" id="ARBA00023125"/>
    </source>
</evidence>
<accession>A0ABV6ZVU6</accession>